<dbReference type="InterPro" id="IPR006664">
    <property type="entry name" value="OMP_bac"/>
</dbReference>
<dbReference type="InterPro" id="IPR036737">
    <property type="entry name" value="OmpA-like_sf"/>
</dbReference>
<reference evidence="6" key="1">
    <citation type="submission" date="2022-07" db="EMBL/GenBank/DDBJ databases">
        <title>Arcobacter roscoffensis sp. nov., a marine bacterium isolated from coastal seawater collected from Roscoff, France.</title>
        <authorList>
            <person name="Pascual J."/>
            <person name="Lepeaux C."/>
            <person name="Methner A."/>
            <person name="Overmann J."/>
        </authorList>
    </citation>
    <scope>NUCLEOTIDE SEQUENCE</scope>
    <source>
        <strain evidence="6">ARW1-2F2</strain>
    </source>
</reference>
<dbReference type="Pfam" id="PF00691">
    <property type="entry name" value="OmpA"/>
    <property type="match status" value="1"/>
</dbReference>
<evidence type="ECO:0000256" key="4">
    <source>
        <dbReference type="PROSITE-ProRule" id="PRU00473"/>
    </source>
</evidence>
<name>A0ABY5E0T3_9BACT</name>
<organism evidence="6 7">
    <name type="scientific">Arcobacter roscoffensis</name>
    <dbReference type="NCBI Taxonomy" id="2961520"/>
    <lineage>
        <taxon>Bacteria</taxon>
        <taxon>Pseudomonadati</taxon>
        <taxon>Campylobacterota</taxon>
        <taxon>Epsilonproteobacteria</taxon>
        <taxon>Campylobacterales</taxon>
        <taxon>Arcobacteraceae</taxon>
        <taxon>Arcobacter</taxon>
    </lineage>
</organism>
<dbReference type="PROSITE" id="PS51123">
    <property type="entry name" value="OMPA_2"/>
    <property type="match status" value="1"/>
</dbReference>
<dbReference type="Proteomes" id="UP001060012">
    <property type="component" value="Chromosome"/>
</dbReference>
<dbReference type="Gene3D" id="3.30.1330.60">
    <property type="entry name" value="OmpA-like domain"/>
    <property type="match status" value="1"/>
</dbReference>
<dbReference type="PANTHER" id="PTHR30329:SF21">
    <property type="entry name" value="LIPOPROTEIN YIAD-RELATED"/>
    <property type="match status" value="1"/>
</dbReference>
<proteinExistence type="predicted"/>
<comment type="subcellular location">
    <subcellularLocation>
        <location evidence="1">Cell outer membrane</location>
    </subcellularLocation>
</comment>
<keyword evidence="7" id="KW-1185">Reference proteome</keyword>
<dbReference type="PANTHER" id="PTHR30329">
    <property type="entry name" value="STATOR ELEMENT OF FLAGELLAR MOTOR COMPLEX"/>
    <property type="match status" value="1"/>
</dbReference>
<evidence type="ECO:0000259" key="5">
    <source>
        <dbReference type="PROSITE" id="PS51123"/>
    </source>
</evidence>
<evidence type="ECO:0000313" key="6">
    <source>
        <dbReference type="EMBL" id="UTJ05806.1"/>
    </source>
</evidence>
<evidence type="ECO:0000256" key="2">
    <source>
        <dbReference type="ARBA" id="ARBA00023136"/>
    </source>
</evidence>
<evidence type="ECO:0000313" key="7">
    <source>
        <dbReference type="Proteomes" id="UP001060012"/>
    </source>
</evidence>
<evidence type="ECO:0000256" key="1">
    <source>
        <dbReference type="ARBA" id="ARBA00004442"/>
    </source>
</evidence>
<keyword evidence="3" id="KW-0998">Cell outer membrane</keyword>
<dbReference type="PROSITE" id="PS51257">
    <property type="entry name" value="PROKAR_LIPOPROTEIN"/>
    <property type="match status" value="1"/>
</dbReference>
<feature type="domain" description="OmpA-like" evidence="5">
    <location>
        <begin position="71"/>
        <end position="184"/>
    </location>
</feature>
<keyword evidence="2 4" id="KW-0472">Membrane</keyword>
<dbReference type="EMBL" id="CP100595">
    <property type="protein sequence ID" value="UTJ05806.1"/>
    <property type="molecule type" value="Genomic_DNA"/>
</dbReference>
<dbReference type="InterPro" id="IPR050330">
    <property type="entry name" value="Bact_OuterMem_StrucFunc"/>
</dbReference>
<evidence type="ECO:0000256" key="3">
    <source>
        <dbReference type="ARBA" id="ARBA00023237"/>
    </source>
</evidence>
<sequence length="184" mass="20325">MKKISIYSFLIASVLFTGCSEKNVDMNVNNAPEQNSETALNTIPDTNVEQVMDGSFSMLEKAGNGAYYMINGKKVLIENIYFGFDKYNLTADMKEKAMTNASKLSALNPSTTVKVSGNTDEWGTDEYNYALGLKRAKAVKNVLENNGVEANISLISLGESNPVCTEKNKNCWSKNRRVEHTLAK</sequence>
<dbReference type="RefSeq" id="WP_254575987.1">
    <property type="nucleotide sequence ID" value="NZ_CP100595.1"/>
</dbReference>
<accession>A0ABY5E0T3</accession>
<dbReference type="CDD" id="cd07185">
    <property type="entry name" value="OmpA_C-like"/>
    <property type="match status" value="1"/>
</dbReference>
<dbReference type="PRINTS" id="PR01021">
    <property type="entry name" value="OMPADOMAIN"/>
</dbReference>
<dbReference type="InterPro" id="IPR006665">
    <property type="entry name" value="OmpA-like"/>
</dbReference>
<protein>
    <submittedName>
        <fullName evidence="6">OmpA family protein</fullName>
    </submittedName>
</protein>
<gene>
    <name evidence="6" type="ORF">NJU99_11185</name>
</gene>
<dbReference type="SUPFAM" id="SSF103088">
    <property type="entry name" value="OmpA-like"/>
    <property type="match status" value="1"/>
</dbReference>